<proteinExistence type="predicted"/>
<dbReference type="AlphaFoldDB" id="A0ABD2KFM8"/>
<dbReference type="Proteomes" id="UP001620626">
    <property type="component" value="Unassembled WGS sequence"/>
</dbReference>
<evidence type="ECO:0000313" key="3">
    <source>
        <dbReference type="Proteomes" id="UP001620626"/>
    </source>
</evidence>
<feature type="compositionally biased region" description="Acidic residues" evidence="1">
    <location>
        <begin position="1144"/>
        <end position="1160"/>
    </location>
</feature>
<accession>A0ABD2KFM8</accession>
<name>A0ABD2KFM8_9BILA</name>
<protein>
    <submittedName>
        <fullName evidence="2">Uncharacterized protein</fullName>
    </submittedName>
</protein>
<keyword evidence="3" id="KW-1185">Reference proteome</keyword>
<evidence type="ECO:0000313" key="2">
    <source>
        <dbReference type="EMBL" id="KAL3101668.1"/>
    </source>
</evidence>
<gene>
    <name evidence="2" type="ORF">niasHT_024801</name>
</gene>
<feature type="region of interest" description="Disordered" evidence="1">
    <location>
        <begin position="214"/>
        <end position="272"/>
    </location>
</feature>
<feature type="region of interest" description="Disordered" evidence="1">
    <location>
        <begin position="1113"/>
        <end position="1207"/>
    </location>
</feature>
<feature type="compositionally biased region" description="Polar residues" evidence="1">
    <location>
        <begin position="235"/>
        <end position="266"/>
    </location>
</feature>
<comment type="caution">
    <text evidence="2">The sequence shown here is derived from an EMBL/GenBank/DDBJ whole genome shotgun (WGS) entry which is preliminary data.</text>
</comment>
<reference evidence="2 3" key="1">
    <citation type="submission" date="2024-10" db="EMBL/GenBank/DDBJ databases">
        <authorList>
            <person name="Kim D."/>
        </authorList>
    </citation>
    <scope>NUCLEOTIDE SEQUENCE [LARGE SCALE GENOMIC DNA]</scope>
    <source>
        <strain evidence="2">BH-2024</strain>
    </source>
</reference>
<dbReference type="EMBL" id="JBICBT010000768">
    <property type="protein sequence ID" value="KAL3101668.1"/>
    <property type="molecule type" value="Genomic_DNA"/>
</dbReference>
<organism evidence="2 3">
    <name type="scientific">Heterodera trifolii</name>
    <dbReference type="NCBI Taxonomy" id="157864"/>
    <lineage>
        <taxon>Eukaryota</taxon>
        <taxon>Metazoa</taxon>
        <taxon>Ecdysozoa</taxon>
        <taxon>Nematoda</taxon>
        <taxon>Chromadorea</taxon>
        <taxon>Rhabditida</taxon>
        <taxon>Tylenchina</taxon>
        <taxon>Tylenchomorpha</taxon>
        <taxon>Tylenchoidea</taxon>
        <taxon>Heteroderidae</taxon>
        <taxon>Heteroderinae</taxon>
        <taxon>Heterodera</taxon>
    </lineage>
</organism>
<sequence length="1207" mass="137016">MDDEGFAGITGEQTHLGILTHTDSEYNYVWAPYLKTLELRYPLNPQLAFQPGDTVRFKRQKPGDAVRFLQQKDGRGPQIVHDLVKEKDYKLEVVREKTKNGTIAWKVKVNMVFAPETNERLRKMKEIDEKVQGLAFTDNFMEVLCFLKLDVVPGMVYEGYVTRLPEPFIVLGKKMGSLFCVKHRQGTPFNTIVTDSKAIEELIEHCPFADEITSNESDDIGLPSNSAPVQRAHHSSSTIWAPVTQSNADQNSVRSDQNSIRSQPVQKVQDHFPSKEVDASNYAARLEDLEEGTPFLGLVVRVTDEYAVIWSPTHDLVRIQLPTGAELQQQQQQYNIATWVHYRCFDEQSQLLRGVRCSYTAYYVALASRDDRVVSTCSTDYGTEVVMQCFLTNPTEHNPQLFQAIDSFVGRVICPHDRWLKEQVQKEQCVQVMSIFTDEYKCRWMAFAMEKQNDVYQKLDELPAVIDAKVQPFFNRTGGRRMQQADEQMHLVNVGARFQPPLDWKGPRECGNTVVNVLGVTIGNEQDEKVSVIATSYGIARQPKRLELGTWVEATIQVESDEQAVRTLAYDSFMHEHTYRVLYSKKISPPMSTRVVNKSGAEKLLLCGDVKCVVNCLRNDYLGRVEDTKQHIRTKPGESYLVEIGINRQPENRRNCFWNVLKSHGKSVKSVHKVPFQLSVYPIEEGKTCDDAHRILIDQVFDARDNTWDTMRPIPAYESATGRSLAVQQREEMREDLHRRNCNNNPIAPKPTALVHRSSRSSSSSSLDAMTSAARENHRIKQQQQQWVEYPAGANNSRAGGPPMVAHLQHHAQLKPNPFDDTLDAFAVNRKAVGATPAPATAAPVKKINTTNTTKYVDAGESDDVVLAELLRYEPSTAHKKIQANGLVVRKRPEYLLMYNPKYGLSILLPKYANVQSACEFDEKFSLGEFYSCAFIHVAEREARRLTYEWMCKGDFKLHEPMLKTRLIMDRFVHVHVNCEFTKEKITKLHGDHYVLKTDLGNVRFGKEFLTHNDLYGKSANVWVAFVKETEGCHWEIVQDSWGSLLDDEPPPQMLTTSQPEHSVVAQQQNLQNQLVEQLRSKLHCQAGYVDFLFGSEVCDGLGGERTAAQRYGMANDSDGDGESDSDDFRQVDNWDDSASTTDDGIDADLNNDSEYDSDAEEKRMRIIGGASPPRPRHFQGSFPNHGVDTGTQRRLNGVRPDLLRFE</sequence>
<evidence type="ECO:0000256" key="1">
    <source>
        <dbReference type="SAM" id="MobiDB-lite"/>
    </source>
</evidence>
<feature type="region of interest" description="Disordered" evidence="1">
    <location>
        <begin position="740"/>
        <end position="784"/>
    </location>
</feature>